<comment type="caution">
    <text evidence="1">The sequence shown here is derived from an EMBL/GenBank/DDBJ whole genome shotgun (WGS) entry which is preliminary data.</text>
</comment>
<feature type="non-terminal residue" evidence="1">
    <location>
        <position position="122"/>
    </location>
</feature>
<sequence>QQHVFFNVRHVRCTSRSRLIMKNLIAITMLVIISVISRSTEAQSSCVDKSSFCIRHCVVIPGIQKRVLKPVENVQVQHNPRVLTKAASAVRHCVAILGIQKSVLKPVENVQVQALLTTARLW</sequence>
<dbReference type="EMBL" id="CACRXK020001086">
    <property type="protein sequence ID" value="CAB3986881.1"/>
    <property type="molecule type" value="Genomic_DNA"/>
</dbReference>
<name>A0A6S7GQK0_PARCT</name>
<evidence type="ECO:0000313" key="1">
    <source>
        <dbReference type="EMBL" id="CAB3986881.1"/>
    </source>
</evidence>
<keyword evidence="2" id="KW-1185">Reference proteome</keyword>
<dbReference type="Proteomes" id="UP001152795">
    <property type="component" value="Unassembled WGS sequence"/>
</dbReference>
<protein>
    <submittedName>
        <fullName evidence="1">Uncharacterized protein</fullName>
    </submittedName>
</protein>
<organism evidence="1 2">
    <name type="scientific">Paramuricea clavata</name>
    <name type="common">Red gorgonian</name>
    <name type="synonym">Violescent sea-whip</name>
    <dbReference type="NCBI Taxonomy" id="317549"/>
    <lineage>
        <taxon>Eukaryota</taxon>
        <taxon>Metazoa</taxon>
        <taxon>Cnidaria</taxon>
        <taxon>Anthozoa</taxon>
        <taxon>Octocorallia</taxon>
        <taxon>Malacalcyonacea</taxon>
        <taxon>Plexauridae</taxon>
        <taxon>Paramuricea</taxon>
    </lineage>
</organism>
<gene>
    <name evidence="1" type="ORF">PACLA_8A018258</name>
</gene>
<dbReference type="AlphaFoldDB" id="A0A6S7GQK0"/>
<evidence type="ECO:0000313" key="2">
    <source>
        <dbReference type="Proteomes" id="UP001152795"/>
    </source>
</evidence>
<accession>A0A6S7GQK0</accession>
<reference evidence="1" key="1">
    <citation type="submission" date="2020-04" db="EMBL/GenBank/DDBJ databases">
        <authorList>
            <person name="Alioto T."/>
            <person name="Alioto T."/>
            <person name="Gomez Garrido J."/>
        </authorList>
    </citation>
    <scope>NUCLEOTIDE SEQUENCE</scope>
    <source>
        <strain evidence="1">A484AB</strain>
    </source>
</reference>
<proteinExistence type="predicted"/>